<accession>A0A4Z2HKY3</accession>
<evidence type="ECO:0000313" key="1">
    <source>
        <dbReference type="EMBL" id="TNN66456.1"/>
    </source>
</evidence>
<sequence>MDTFHVKKLLRQPKAVDQFNILEFIFVATVSAMLVARGEESSTRATISSLMALITKSSRSTGRHTVEHTDEH</sequence>
<comment type="caution">
    <text evidence="1">The sequence shown here is derived from an EMBL/GenBank/DDBJ whole genome shotgun (WGS) entry which is preliminary data.</text>
</comment>
<dbReference type="Proteomes" id="UP000314294">
    <property type="component" value="Unassembled WGS sequence"/>
</dbReference>
<name>A0A4Z2HKY3_9TELE</name>
<organism evidence="1 2">
    <name type="scientific">Liparis tanakae</name>
    <name type="common">Tanaka's snailfish</name>
    <dbReference type="NCBI Taxonomy" id="230148"/>
    <lineage>
        <taxon>Eukaryota</taxon>
        <taxon>Metazoa</taxon>
        <taxon>Chordata</taxon>
        <taxon>Craniata</taxon>
        <taxon>Vertebrata</taxon>
        <taxon>Euteleostomi</taxon>
        <taxon>Actinopterygii</taxon>
        <taxon>Neopterygii</taxon>
        <taxon>Teleostei</taxon>
        <taxon>Neoteleostei</taxon>
        <taxon>Acanthomorphata</taxon>
        <taxon>Eupercaria</taxon>
        <taxon>Perciformes</taxon>
        <taxon>Cottioidei</taxon>
        <taxon>Cottales</taxon>
        <taxon>Liparidae</taxon>
        <taxon>Liparis</taxon>
    </lineage>
</organism>
<evidence type="ECO:0000313" key="2">
    <source>
        <dbReference type="Proteomes" id="UP000314294"/>
    </source>
</evidence>
<reference evidence="1 2" key="1">
    <citation type="submission" date="2019-03" db="EMBL/GenBank/DDBJ databases">
        <title>First draft genome of Liparis tanakae, snailfish: a comprehensive survey of snailfish specific genes.</title>
        <authorList>
            <person name="Kim W."/>
            <person name="Song I."/>
            <person name="Jeong J.-H."/>
            <person name="Kim D."/>
            <person name="Kim S."/>
            <person name="Ryu S."/>
            <person name="Song J.Y."/>
            <person name="Lee S.K."/>
        </authorList>
    </citation>
    <scope>NUCLEOTIDE SEQUENCE [LARGE SCALE GENOMIC DNA]</scope>
    <source>
        <tissue evidence="1">Muscle</tissue>
    </source>
</reference>
<gene>
    <name evidence="1" type="ORF">EYF80_023364</name>
</gene>
<keyword evidence="2" id="KW-1185">Reference proteome</keyword>
<dbReference type="AlphaFoldDB" id="A0A4Z2HKY3"/>
<protein>
    <submittedName>
        <fullName evidence="1">Uncharacterized protein</fullName>
    </submittedName>
</protein>
<dbReference type="EMBL" id="SRLO01000219">
    <property type="protein sequence ID" value="TNN66456.1"/>
    <property type="molecule type" value="Genomic_DNA"/>
</dbReference>
<proteinExistence type="predicted"/>